<dbReference type="Proteomes" id="UP000051276">
    <property type="component" value="Unassembled WGS sequence"/>
</dbReference>
<evidence type="ECO:0000313" key="2">
    <source>
        <dbReference type="EMBL" id="KRT60041.1"/>
    </source>
</evidence>
<reference evidence="3 4" key="1">
    <citation type="submission" date="2015-11" db="EMBL/GenBank/DDBJ databases">
        <title>The genome of Candidatus Endoriftia persephone in Ridgeia piscesae and population structure of the North Eastern Pacific vestimentiferan symbionts.</title>
        <authorList>
            <person name="Perez M."/>
            <person name="Juniper K.S."/>
        </authorList>
    </citation>
    <scope>NUCLEOTIDE SEQUENCE [LARGE SCALE GENOMIC DNA]</scope>
    <source>
        <strain evidence="2">Ind10</strain>
        <strain evidence="1">Ind11</strain>
    </source>
</reference>
<dbReference type="AlphaFoldDB" id="A0A0T5YXR2"/>
<dbReference type="PATRIC" id="fig|54398.3.peg.1276"/>
<dbReference type="Proteomes" id="UP000051634">
    <property type="component" value="Unassembled WGS sequence"/>
</dbReference>
<dbReference type="OrthoDB" id="5523793at2"/>
<dbReference type="RefSeq" id="WP_057956098.1">
    <property type="nucleotide sequence ID" value="NZ_KQ556907.1"/>
</dbReference>
<accession>A0A0T5YXR2</accession>
<dbReference type="EMBL" id="LMXI01000047">
    <property type="protein sequence ID" value="KRT60041.1"/>
    <property type="molecule type" value="Genomic_DNA"/>
</dbReference>
<protein>
    <submittedName>
        <fullName evidence="1">Uncharacterized protein</fullName>
    </submittedName>
</protein>
<evidence type="ECO:0000313" key="1">
    <source>
        <dbReference type="EMBL" id="KRT55295.1"/>
    </source>
</evidence>
<gene>
    <name evidence="1" type="ORF">Ga0074115_11653</name>
    <name evidence="2" type="ORF">Ga0076813_16476</name>
</gene>
<organism evidence="1 4">
    <name type="scientific">endosymbiont of Ridgeia piscesae</name>
    <dbReference type="NCBI Taxonomy" id="54398"/>
    <lineage>
        <taxon>Bacteria</taxon>
        <taxon>Pseudomonadati</taxon>
        <taxon>Pseudomonadota</taxon>
        <taxon>Gammaproteobacteria</taxon>
        <taxon>sulfur-oxidizing symbionts</taxon>
    </lineage>
</organism>
<evidence type="ECO:0000313" key="4">
    <source>
        <dbReference type="Proteomes" id="UP000051634"/>
    </source>
</evidence>
<evidence type="ECO:0000313" key="3">
    <source>
        <dbReference type="Proteomes" id="UP000051276"/>
    </source>
</evidence>
<keyword evidence="4" id="KW-1185">Reference proteome</keyword>
<name>A0A0T5YXR2_9GAMM</name>
<dbReference type="EMBL" id="LDXT01000081">
    <property type="protein sequence ID" value="KRT55295.1"/>
    <property type="molecule type" value="Genomic_DNA"/>
</dbReference>
<proteinExistence type="predicted"/>
<dbReference type="STRING" id="54398.Ga0074115_11653"/>
<sequence length="261" mass="29167">MLFSFRNLRILLLLGLLLFVALYTHHQAFDSTSWFEPLDVVIFPINADGNADTAAYIQRLKDADFAAIDRFIQQQSKRYEVFIAPPTRTRLGTQIDTPPPAVPAIDASLLERLTWSLQLRYWAWKNTPDEDSNQHRVRIFVLYQQGREGAALAHSLGLQKGLLGVVHAYAIDKQTQKNNLVIAHELLHTVGASDKYGADGMPLFPTGYARPDKQPLHPQSRCEIMAGRLAVSASEAQMPASLRHCVIGPQSAAEIGWVLEE</sequence>
<comment type="caution">
    <text evidence="1">The sequence shown here is derived from an EMBL/GenBank/DDBJ whole genome shotgun (WGS) entry which is preliminary data.</text>
</comment>